<dbReference type="RefSeq" id="WP_066344608.1">
    <property type="nucleotide sequence ID" value="NZ_CBCSFJ010000009.1"/>
</dbReference>
<protein>
    <recommendedName>
        <fullName evidence="1">HTH marR-type domain-containing protein</fullName>
    </recommendedName>
</protein>
<dbReference type="PROSITE" id="PS50995">
    <property type="entry name" value="HTH_MARR_2"/>
    <property type="match status" value="1"/>
</dbReference>
<dbReference type="PANTHER" id="PTHR33164">
    <property type="entry name" value="TRANSCRIPTIONAL REGULATOR, MARR FAMILY"/>
    <property type="match status" value="1"/>
</dbReference>
<feature type="domain" description="HTH marR-type" evidence="1">
    <location>
        <begin position="13"/>
        <end position="145"/>
    </location>
</feature>
<evidence type="ECO:0000259" key="1">
    <source>
        <dbReference type="PROSITE" id="PS50995"/>
    </source>
</evidence>
<name>A0A193FTF4_9BORD</name>
<dbReference type="Pfam" id="PF12802">
    <property type="entry name" value="MarR_2"/>
    <property type="match status" value="1"/>
</dbReference>
<dbReference type="OrthoDB" id="4549026at2"/>
<reference evidence="4 5" key="1">
    <citation type="submission" date="2016-06" db="EMBL/GenBank/DDBJ databases">
        <title>Complete genome sequences of Bordetella bronchialis and Bordetella flabilis.</title>
        <authorList>
            <person name="LiPuma J.J."/>
            <person name="Spilker T."/>
        </authorList>
    </citation>
    <scope>NUCLEOTIDE SEQUENCE [LARGE SCALE GENOMIC DNA]</scope>
    <source>
        <strain evidence="3 5">AU17976</strain>
        <strain evidence="2 4">AU3182</strain>
    </source>
</reference>
<dbReference type="EMBL" id="CP016170">
    <property type="protein sequence ID" value="ANN65579.1"/>
    <property type="molecule type" value="Genomic_DNA"/>
</dbReference>
<dbReference type="SUPFAM" id="SSF46785">
    <property type="entry name" value="Winged helix' DNA-binding domain"/>
    <property type="match status" value="1"/>
</dbReference>
<dbReference type="KEGG" id="bbro:BAU06_04055"/>
<dbReference type="Proteomes" id="UP000092213">
    <property type="component" value="Chromosome"/>
</dbReference>
<organism evidence="3 5">
    <name type="scientific">Bordetella bronchialis</name>
    <dbReference type="NCBI Taxonomy" id="463025"/>
    <lineage>
        <taxon>Bacteria</taxon>
        <taxon>Pseudomonadati</taxon>
        <taxon>Pseudomonadota</taxon>
        <taxon>Betaproteobacteria</taxon>
        <taxon>Burkholderiales</taxon>
        <taxon>Alcaligenaceae</taxon>
        <taxon>Bordetella</taxon>
    </lineage>
</organism>
<evidence type="ECO:0000313" key="2">
    <source>
        <dbReference type="EMBL" id="ANN65579.1"/>
    </source>
</evidence>
<sequence length="173" mass="19341">MPARPIERLPQLYRRPGFLMRRAHQIFEAIFEDNFAALGLSPAQYSVMLAVHHVHGINQNDIAKSIGMNKVGVSQIVQALEERGWLVRETAEADRRRRRLALTAAGRRALARTGAMADATFEEQMAPLDARERETLVALLERIAVTLEPRARTPLEAVLPEKASRRTKGRAGA</sequence>
<dbReference type="InterPro" id="IPR000835">
    <property type="entry name" value="HTH_MarR-typ"/>
</dbReference>
<dbReference type="InterPro" id="IPR036390">
    <property type="entry name" value="WH_DNA-bd_sf"/>
</dbReference>
<dbReference type="InterPro" id="IPR036388">
    <property type="entry name" value="WH-like_DNA-bd_sf"/>
</dbReference>
<dbReference type="PRINTS" id="PR00598">
    <property type="entry name" value="HTHMARR"/>
</dbReference>
<evidence type="ECO:0000313" key="5">
    <source>
        <dbReference type="Proteomes" id="UP000092213"/>
    </source>
</evidence>
<accession>A0A193FTF4</accession>
<dbReference type="Proteomes" id="UP000091897">
    <property type="component" value="Chromosome"/>
</dbReference>
<dbReference type="InterPro" id="IPR039422">
    <property type="entry name" value="MarR/SlyA-like"/>
</dbReference>
<keyword evidence="4" id="KW-1185">Reference proteome</keyword>
<dbReference type="EMBL" id="CP016171">
    <property type="protein sequence ID" value="ANN70608.1"/>
    <property type="molecule type" value="Genomic_DNA"/>
</dbReference>
<dbReference type="SMART" id="SM00347">
    <property type="entry name" value="HTH_MARR"/>
    <property type="match status" value="1"/>
</dbReference>
<gene>
    <name evidence="2" type="ORF">BAU06_04055</name>
    <name evidence="3" type="ORF">BAU08_04020</name>
</gene>
<dbReference type="STRING" id="463025.BAU08_04020"/>
<dbReference type="AlphaFoldDB" id="A0A193FTF4"/>
<dbReference type="GO" id="GO:0006950">
    <property type="term" value="P:response to stress"/>
    <property type="evidence" value="ECO:0007669"/>
    <property type="project" value="TreeGrafter"/>
</dbReference>
<dbReference type="GO" id="GO:0003700">
    <property type="term" value="F:DNA-binding transcription factor activity"/>
    <property type="evidence" value="ECO:0007669"/>
    <property type="project" value="InterPro"/>
</dbReference>
<dbReference type="PANTHER" id="PTHR33164:SF95">
    <property type="entry name" value="TRANSCRIPTIONAL REGULATOR"/>
    <property type="match status" value="1"/>
</dbReference>
<proteinExistence type="predicted"/>
<dbReference type="Gene3D" id="1.10.10.10">
    <property type="entry name" value="Winged helix-like DNA-binding domain superfamily/Winged helix DNA-binding domain"/>
    <property type="match status" value="1"/>
</dbReference>
<evidence type="ECO:0000313" key="3">
    <source>
        <dbReference type="EMBL" id="ANN70608.1"/>
    </source>
</evidence>
<evidence type="ECO:0000313" key="4">
    <source>
        <dbReference type="Proteomes" id="UP000091897"/>
    </source>
</evidence>